<feature type="region of interest" description="Disordered" evidence="1">
    <location>
        <begin position="35"/>
        <end position="116"/>
    </location>
</feature>
<evidence type="ECO:0000313" key="3">
    <source>
        <dbReference type="EMBL" id="QNQ90587.1"/>
    </source>
</evidence>
<dbReference type="Proteomes" id="UP000516320">
    <property type="component" value="Chromosome"/>
</dbReference>
<keyword evidence="2" id="KW-0812">Transmembrane</keyword>
<feature type="compositionally biased region" description="Low complexity" evidence="1">
    <location>
        <begin position="37"/>
        <end position="50"/>
    </location>
</feature>
<feature type="transmembrane region" description="Helical" evidence="2">
    <location>
        <begin position="199"/>
        <end position="220"/>
    </location>
</feature>
<organism evidence="3 4">
    <name type="scientific">Corynebacterium poyangense</name>
    <dbReference type="NCBI Taxonomy" id="2684405"/>
    <lineage>
        <taxon>Bacteria</taxon>
        <taxon>Bacillati</taxon>
        <taxon>Actinomycetota</taxon>
        <taxon>Actinomycetes</taxon>
        <taxon>Mycobacteriales</taxon>
        <taxon>Corynebacteriaceae</taxon>
        <taxon>Corynebacterium</taxon>
    </lineage>
</organism>
<dbReference type="EMBL" id="CP046884">
    <property type="protein sequence ID" value="QNQ90587.1"/>
    <property type="molecule type" value="Genomic_DNA"/>
</dbReference>
<sequence>MVLFSLRQHGEGVAYSPASWLCSLYSVKFPWQKSQDSESVADGSSSAASAAHDKHSANEAATPEESGKSVPKGYTPPKGRPTPKRRDVEIQRGVRRSSERTLSPKAAKEQRKKLKESMTKEEWKEYRAKEREKSRTARLEAQQRMDAGDERYLLARDKGEERRFTRDWIDSRRFLNNFFMPFALLILIVLFVGNWAPKFASVISTLTMVVLVIFFVEGMVTGRRVNSAVRQKFPGTTATGFGLGFYAFSRMTQPRRWRSPRPRVNIGDKV</sequence>
<dbReference type="InterPro" id="IPR021403">
    <property type="entry name" value="DUF3043"/>
</dbReference>
<protein>
    <submittedName>
        <fullName evidence="3">DUF3043 domain-containing protein</fullName>
    </submittedName>
</protein>
<proteinExistence type="predicted"/>
<keyword evidence="4" id="KW-1185">Reference proteome</keyword>
<feature type="transmembrane region" description="Helical" evidence="2">
    <location>
        <begin position="174"/>
        <end position="193"/>
    </location>
</feature>
<evidence type="ECO:0000313" key="4">
    <source>
        <dbReference type="Proteomes" id="UP000516320"/>
    </source>
</evidence>
<evidence type="ECO:0000256" key="2">
    <source>
        <dbReference type="SAM" id="Phobius"/>
    </source>
</evidence>
<keyword evidence="2" id="KW-0472">Membrane</keyword>
<dbReference type="KEGG" id="cpoy:GP475_08000"/>
<evidence type="ECO:0000256" key="1">
    <source>
        <dbReference type="SAM" id="MobiDB-lite"/>
    </source>
</evidence>
<dbReference type="AlphaFoldDB" id="A0A7H0SPW2"/>
<gene>
    <name evidence="3" type="ORF">GP475_08000</name>
</gene>
<accession>A0A7H0SPW2</accession>
<feature type="compositionally biased region" description="Basic and acidic residues" evidence="1">
    <location>
        <begin position="84"/>
        <end position="99"/>
    </location>
</feature>
<dbReference type="Pfam" id="PF11241">
    <property type="entry name" value="DUF3043"/>
    <property type="match status" value="1"/>
</dbReference>
<name>A0A7H0SPW2_9CORY</name>
<keyword evidence="2" id="KW-1133">Transmembrane helix</keyword>
<reference evidence="3 4" key="1">
    <citation type="submission" date="2019-12" db="EMBL/GenBank/DDBJ databases">
        <title>Corynebacterium sp. nov., isolated from feces of the Anser Albifrons in China.</title>
        <authorList>
            <person name="Liu Q."/>
        </authorList>
    </citation>
    <scope>NUCLEOTIDE SEQUENCE [LARGE SCALE GENOMIC DNA]</scope>
    <source>
        <strain evidence="3 4">4H37-19</strain>
    </source>
</reference>